<dbReference type="Pfam" id="PF22942">
    <property type="entry name" value="DUF7025"/>
    <property type="match status" value="1"/>
</dbReference>
<dbReference type="OrthoDB" id="10042665at2759"/>
<feature type="region of interest" description="Disordered" evidence="1">
    <location>
        <begin position="41"/>
        <end position="61"/>
    </location>
</feature>
<name>A0A0A1UTY0_9HYPO</name>
<dbReference type="SMART" id="SM00382">
    <property type="entry name" value="AAA"/>
    <property type="match status" value="1"/>
</dbReference>
<feature type="region of interest" description="Disordered" evidence="1">
    <location>
        <begin position="684"/>
        <end position="705"/>
    </location>
</feature>
<feature type="domain" description="AAA+ ATPase" evidence="2">
    <location>
        <begin position="472"/>
        <end position="599"/>
    </location>
</feature>
<dbReference type="GO" id="GO:0016887">
    <property type="term" value="F:ATP hydrolysis activity"/>
    <property type="evidence" value="ECO:0007669"/>
    <property type="project" value="InterPro"/>
</dbReference>
<reference evidence="3 4" key="1">
    <citation type="submission" date="2014-02" db="EMBL/GenBank/DDBJ databases">
        <title>The genome sequence of the entomopathogenic fungus Metarhizium robertsii ARSEF 2575.</title>
        <authorList>
            <person name="Giuliano Garisto Donzelli B."/>
            <person name="Roe B.A."/>
            <person name="Macmil S.L."/>
            <person name="Krasnoff S.B."/>
            <person name="Gibson D.M."/>
        </authorList>
    </citation>
    <scope>NUCLEOTIDE SEQUENCE [LARGE SCALE GENOMIC DNA]</scope>
    <source>
        <strain evidence="3 4">ARSEF 2575</strain>
    </source>
</reference>
<comment type="caution">
    <text evidence="3">The sequence shown here is derived from an EMBL/GenBank/DDBJ whole genome shotgun (WGS) entry which is preliminary data.</text>
</comment>
<dbReference type="PANTHER" id="PTHR46411">
    <property type="entry name" value="FAMILY ATPASE, PUTATIVE-RELATED"/>
    <property type="match status" value="1"/>
</dbReference>
<dbReference type="GO" id="GO:0005524">
    <property type="term" value="F:ATP binding"/>
    <property type="evidence" value="ECO:0007669"/>
    <property type="project" value="InterPro"/>
</dbReference>
<dbReference type="SUPFAM" id="SSF52540">
    <property type="entry name" value="P-loop containing nucleoside triphosphate hydrolases"/>
    <property type="match status" value="1"/>
</dbReference>
<evidence type="ECO:0000256" key="1">
    <source>
        <dbReference type="SAM" id="MobiDB-lite"/>
    </source>
</evidence>
<dbReference type="Proteomes" id="UP000030151">
    <property type="component" value="Unassembled WGS sequence"/>
</dbReference>
<dbReference type="HOGENOM" id="CLU_004471_6_3_1"/>
<dbReference type="InterPro" id="IPR003959">
    <property type="entry name" value="ATPase_AAA_core"/>
</dbReference>
<accession>A0A0A1UTY0</accession>
<proteinExistence type="predicted"/>
<dbReference type="PANTHER" id="PTHR46411:SF3">
    <property type="entry name" value="AAA+ ATPASE DOMAIN-CONTAINING PROTEIN"/>
    <property type="match status" value="1"/>
</dbReference>
<dbReference type="Pfam" id="PF00004">
    <property type="entry name" value="AAA"/>
    <property type="match status" value="1"/>
</dbReference>
<gene>
    <name evidence="3" type="ORF">X797_006608</name>
</gene>
<dbReference type="Gene3D" id="3.40.50.300">
    <property type="entry name" value="P-loop containing nucleotide triphosphate hydrolases"/>
    <property type="match status" value="1"/>
</dbReference>
<sequence>MQVKSHSIEFRDIPRDRADTSVRDKPVVTFKEDVSFAKDNAAYRKDGAKGNSEENNGAVPASKKPEIKTLYIETTLGETLWFEDESRYSVRKIEVEDVKKFAVIHIRYIADGLQSHSIVIQSPRLQKALKPVFQYDPEIDSTPPTLQIMPPFDCFIHGLEQLKDVKDEEAHPETKAYMGLLYNMMEEQLKKSVKTREHCLKTRTVAFADLWTIYSPGCGVLYRGRDDNPVGGRQPGYCGHLEAFQVIRGSYKPTKDDKLLYVLKCRFIGMWHGLAWYQAEFEIPQYKGHKEFASLPLPPLEGHERQLEFTKLLCGRGQKFVNLVTSSSACRKDYEIAAPSWPQCDCRRGEIGVKGRIMLGRKHRENNGLYYGGYKFLQGLQANQDDVVTSPSSSSESSSTQVLPTLTQDQLMYASPVIHVWSYPKQVWMDLLVDVVRDVQFNTQPLKSVMLPEAAHASIQTFLTCMAAREYPDQAIHLVGGPGTGKTCTAKAIAKVCQKNLHTLSAGTLGIGPSRADRILRELFDRARTANAWVFIKSSDEFLRKPTISDPKAWKLQSTFRRHVNDFKGLVFFSSDRIQDLDPDLQGRISLQIDFPALGPEQREQLWTSSLKESAFHFGLRRHRNPTKDEMDQLSHIDLNGKQIENAKKKWISSASHAGLQLKNLISIASEMQNVGRGCRPAHEWIDDDGYGSGSDENQMDDWAR</sequence>
<dbReference type="eggNOG" id="KOG0742">
    <property type="taxonomic scope" value="Eukaryota"/>
</dbReference>
<organism evidence="3 4">
    <name type="scientific">Metarhizium robertsii</name>
    <dbReference type="NCBI Taxonomy" id="568076"/>
    <lineage>
        <taxon>Eukaryota</taxon>
        <taxon>Fungi</taxon>
        <taxon>Dikarya</taxon>
        <taxon>Ascomycota</taxon>
        <taxon>Pezizomycotina</taxon>
        <taxon>Sordariomycetes</taxon>
        <taxon>Hypocreomycetidae</taxon>
        <taxon>Hypocreales</taxon>
        <taxon>Clavicipitaceae</taxon>
        <taxon>Metarhizium</taxon>
    </lineage>
</organism>
<evidence type="ECO:0000313" key="3">
    <source>
        <dbReference type="EMBL" id="EXV00161.1"/>
    </source>
</evidence>
<feature type="compositionally biased region" description="Basic and acidic residues" evidence="1">
    <location>
        <begin position="41"/>
        <end position="52"/>
    </location>
</feature>
<dbReference type="InterPro" id="IPR027417">
    <property type="entry name" value="P-loop_NTPase"/>
</dbReference>
<dbReference type="AlphaFoldDB" id="A0A0A1UTY0"/>
<evidence type="ECO:0000259" key="2">
    <source>
        <dbReference type="SMART" id="SM00382"/>
    </source>
</evidence>
<protein>
    <submittedName>
        <fullName evidence="3">ATPase (AAA) domain protein</fullName>
    </submittedName>
</protein>
<dbReference type="InterPro" id="IPR003593">
    <property type="entry name" value="AAA+_ATPase"/>
</dbReference>
<evidence type="ECO:0000313" key="4">
    <source>
        <dbReference type="Proteomes" id="UP000030151"/>
    </source>
</evidence>
<dbReference type="InterPro" id="IPR054289">
    <property type="entry name" value="DUF7025"/>
</dbReference>
<dbReference type="EMBL" id="JELW01000014">
    <property type="protein sequence ID" value="EXV00161.1"/>
    <property type="molecule type" value="Genomic_DNA"/>
</dbReference>